<gene>
    <name evidence="3" type="ORF">GCM10009682_31570</name>
</gene>
<proteinExistence type="predicted"/>
<evidence type="ECO:0000259" key="2">
    <source>
        <dbReference type="Pfam" id="PF14062"/>
    </source>
</evidence>
<evidence type="ECO:0000256" key="1">
    <source>
        <dbReference type="SAM" id="MobiDB-lite"/>
    </source>
</evidence>
<feature type="region of interest" description="Disordered" evidence="1">
    <location>
        <begin position="101"/>
        <end position="129"/>
    </location>
</feature>
<dbReference type="InterPro" id="IPR025349">
    <property type="entry name" value="DUF4253"/>
</dbReference>
<sequence length="272" mass="28776">MTLPQGLDQLLRDGIVLPPGRLVTPSGGPGDPAYWLSDGPAPEGLWERLHEAHERSGLWPLLLSGLDGDAERPWGVGEVHIVPLTSPDDHDADAVLSAWWTDMNTPDDDDSDDAYPAELAGGPDGADPFGLPWPGLAPAGILETPPDGRAAEIAAALTGPAHRLGLVAAGRGADALTVAGWSGPINHAQDTAEISAVIRDWEDRFGARVIAVGFATLTLSIAAPPIDMSHAREVTNEHLAFCPDNIWQQGPGSLPDYAEALLGAPIWTFWWD</sequence>
<organism evidence="3 4">
    <name type="scientific">Luedemannella flava</name>
    <dbReference type="NCBI Taxonomy" id="349316"/>
    <lineage>
        <taxon>Bacteria</taxon>
        <taxon>Bacillati</taxon>
        <taxon>Actinomycetota</taxon>
        <taxon>Actinomycetes</taxon>
        <taxon>Micromonosporales</taxon>
        <taxon>Micromonosporaceae</taxon>
        <taxon>Luedemannella</taxon>
    </lineage>
</organism>
<comment type="caution">
    <text evidence="3">The sequence shown here is derived from an EMBL/GenBank/DDBJ whole genome shotgun (WGS) entry which is preliminary data.</text>
</comment>
<dbReference type="EMBL" id="BAAALT010000086">
    <property type="protein sequence ID" value="GAA1807397.1"/>
    <property type="molecule type" value="Genomic_DNA"/>
</dbReference>
<name>A0ABP4YCA5_9ACTN</name>
<dbReference type="Pfam" id="PF14062">
    <property type="entry name" value="DUF4253"/>
    <property type="match status" value="1"/>
</dbReference>
<dbReference type="RefSeq" id="WP_344131754.1">
    <property type="nucleotide sequence ID" value="NZ_BAAALT010000086.1"/>
</dbReference>
<evidence type="ECO:0000313" key="4">
    <source>
        <dbReference type="Proteomes" id="UP001500218"/>
    </source>
</evidence>
<reference evidence="4" key="1">
    <citation type="journal article" date="2019" name="Int. J. Syst. Evol. Microbiol.">
        <title>The Global Catalogue of Microorganisms (GCM) 10K type strain sequencing project: providing services to taxonomists for standard genome sequencing and annotation.</title>
        <authorList>
            <consortium name="The Broad Institute Genomics Platform"/>
            <consortium name="The Broad Institute Genome Sequencing Center for Infectious Disease"/>
            <person name="Wu L."/>
            <person name="Ma J."/>
        </authorList>
    </citation>
    <scope>NUCLEOTIDE SEQUENCE [LARGE SCALE GENOMIC DNA]</scope>
    <source>
        <strain evidence="4">JCM 13250</strain>
    </source>
</reference>
<evidence type="ECO:0000313" key="3">
    <source>
        <dbReference type="EMBL" id="GAA1807397.1"/>
    </source>
</evidence>
<keyword evidence="4" id="KW-1185">Reference proteome</keyword>
<feature type="domain" description="DUF4253" evidence="2">
    <location>
        <begin position="163"/>
        <end position="272"/>
    </location>
</feature>
<accession>A0ABP4YCA5</accession>
<feature type="compositionally biased region" description="Acidic residues" evidence="1">
    <location>
        <begin position="105"/>
        <end position="115"/>
    </location>
</feature>
<protein>
    <submittedName>
        <fullName evidence="3">DUF4253 domain-containing protein</fullName>
    </submittedName>
</protein>
<dbReference type="Proteomes" id="UP001500218">
    <property type="component" value="Unassembled WGS sequence"/>
</dbReference>